<dbReference type="AlphaFoldDB" id="A0A8K0DMB0"/>
<feature type="domain" description="Fibronectin type-III" evidence="4">
    <location>
        <begin position="112"/>
        <end position="215"/>
    </location>
</feature>
<dbReference type="PANTHER" id="PTHR45080">
    <property type="entry name" value="CONTACTIN 5"/>
    <property type="match status" value="1"/>
</dbReference>
<dbReference type="GO" id="GO:0008046">
    <property type="term" value="F:axon guidance receptor activity"/>
    <property type="evidence" value="ECO:0007669"/>
    <property type="project" value="TreeGrafter"/>
</dbReference>
<proteinExistence type="predicted"/>
<evidence type="ECO:0000259" key="4">
    <source>
        <dbReference type="PROSITE" id="PS50853"/>
    </source>
</evidence>
<dbReference type="GO" id="GO:0043025">
    <property type="term" value="C:neuronal cell body"/>
    <property type="evidence" value="ECO:0007669"/>
    <property type="project" value="TreeGrafter"/>
</dbReference>
<keyword evidence="6" id="KW-1185">Reference proteome</keyword>
<dbReference type="EMBL" id="VTPC01000392">
    <property type="protein sequence ID" value="KAF2905962.1"/>
    <property type="molecule type" value="Genomic_DNA"/>
</dbReference>
<dbReference type="InterPro" id="IPR003961">
    <property type="entry name" value="FN3_dom"/>
</dbReference>
<dbReference type="InterPro" id="IPR007110">
    <property type="entry name" value="Ig-like_dom"/>
</dbReference>
<keyword evidence="2" id="KW-1133">Transmembrane helix</keyword>
<evidence type="ECO:0000256" key="1">
    <source>
        <dbReference type="ARBA" id="ARBA00023319"/>
    </source>
</evidence>
<dbReference type="SMART" id="SM00408">
    <property type="entry name" value="IGc2"/>
    <property type="match status" value="1"/>
</dbReference>
<dbReference type="Gene3D" id="2.60.40.10">
    <property type="entry name" value="Immunoglobulins"/>
    <property type="match status" value="2"/>
</dbReference>
<dbReference type="InterPro" id="IPR003598">
    <property type="entry name" value="Ig_sub2"/>
</dbReference>
<evidence type="ECO:0000313" key="6">
    <source>
        <dbReference type="Proteomes" id="UP000801492"/>
    </source>
</evidence>
<dbReference type="InterPro" id="IPR036179">
    <property type="entry name" value="Ig-like_dom_sf"/>
</dbReference>
<protein>
    <submittedName>
        <fullName evidence="5">Uncharacterized protein</fullName>
    </submittedName>
</protein>
<evidence type="ECO:0000259" key="3">
    <source>
        <dbReference type="PROSITE" id="PS50835"/>
    </source>
</evidence>
<feature type="transmembrane region" description="Helical" evidence="2">
    <location>
        <begin position="220"/>
        <end position="241"/>
    </location>
</feature>
<dbReference type="GO" id="GO:0050808">
    <property type="term" value="P:synapse organization"/>
    <property type="evidence" value="ECO:0007669"/>
    <property type="project" value="TreeGrafter"/>
</dbReference>
<keyword evidence="2" id="KW-0812">Transmembrane</keyword>
<dbReference type="PROSITE" id="PS50835">
    <property type="entry name" value="IG_LIKE"/>
    <property type="match status" value="1"/>
</dbReference>
<keyword evidence="2" id="KW-0472">Membrane</keyword>
<dbReference type="SMART" id="SM00060">
    <property type="entry name" value="FN3"/>
    <property type="match status" value="1"/>
</dbReference>
<dbReference type="SUPFAM" id="SSF49265">
    <property type="entry name" value="Fibronectin type III"/>
    <property type="match status" value="1"/>
</dbReference>
<dbReference type="CDD" id="cd00096">
    <property type="entry name" value="Ig"/>
    <property type="match status" value="1"/>
</dbReference>
<name>A0A8K0DMB0_IGNLU</name>
<organism evidence="5 6">
    <name type="scientific">Ignelater luminosus</name>
    <name type="common">Cucubano</name>
    <name type="synonym">Pyrophorus luminosus</name>
    <dbReference type="NCBI Taxonomy" id="2038154"/>
    <lineage>
        <taxon>Eukaryota</taxon>
        <taxon>Metazoa</taxon>
        <taxon>Ecdysozoa</taxon>
        <taxon>Arthropoda</taxon>
        <taxon>Hexapoda</taxon>
        <taxon>Insecta</taxon>
        <taxon>Pterygota</taxon>
        <taxon>Neoptera</taxon>
        <taxon>Endopterygota</taxon>
        <taxon>Coleoptera</taxon>
        <taxon>Polyphaga</taxon>
        <taxon>Elateriformia</taxon>
        <taxon>Elateroidea</taxon>
        <taxon>Elateridae</taxon>
        <taxon>Agrypninae</taxon>
        <taxon>Pyrophorini</taxon>
        <taxon>Ignelater</taxon>
    </lineage>
</organism>
<dbReference type="InterPro" id="IPR036116">
    <property type="entry name" value="FN3_sf"/>
</dbReference>
<gene>
    <name evidence="5" type="ORF">ILUMI_00212</name>
</gene>
<dbReference type="Pfam" id="PF13927">
    <property type="entry name" value="Ig_3"/>
    <property type="match status" value="1"/>
</dbReference>
<comment type="caution">
    <text evidence="5">The sequence shown here is derived from an EMBL/GenBank/DDBJ whole genome shotgun (WGS) entry which is preliminary data.</text>
</comment>
<dbReference type="GO" id="GO:0005886">
    <property type="term" value="C:plasma membrane"/>
    <property type="evidence" value="ECO:0007669"/>
    <property type="project" value="TreeGrafter"/>
</dbReference>
<evidence type="ECO:0000313" key="5">
    <source>
        <dbReference type="EMBL" id="KAF2905962.1"/>
    </source>
</evidence>
<feature type="domain" description="Ig-like" evidence="3">
    <location>
        <begin position="19"/>
        <end position="103"/>
    </location>
</feature>
<reference evidence="5" key="1">
    <citation type="submission" date="2019-08" db="EMBL/GenBank/DDBJ databases">
        <title>The genome of the North American firefly Photinus pyralis.</title>
        <authorList>
            <consortium name="Photinus pyralis genome working group"/>
            <person name="Fallon T.R."/>
            <person name="Sander Lower S.E."/>
            <person name="Weng J.-K."/>
        </authorList>
    </citation>
    <scope>NUCLEOTIDE SEQUENCE</scope>
    <source>
        <strain evidence="5">TRF0915ILg1</strain>
        <tissue evidence="5">Whole body</tissue>
    </source>
</reference>
<dbReference type="PANTHER" id="PTHR45080:SF27">
    <property type="entry name" value="NEURAL CELL ADHESION MOLECULE 1-LIKE"/>
    <property type="match status" value="1"/>
</dbReference>
<sequence>MKDKKMLFDFSDKPVPRHPHLWKQFDQAWGFIGGDVNLTCEVDANPTPKFEWYRKNRPLVLKDRTIYEAHRSILQLQINNSAVFGDYKCKAWNKLGKLEKFITLQQGVQPEPPDHVQLKSAHVHSLDLEIRGPDMTNKTIFLDMEPIGYRVQIKEVEEHIEWERASTVDFPIRDDDIYTVIELNRYTSYDVRVATRNKAGISEYANTSTYKTLKSSAEGIFLMSPYLILVYLLCPIFGAILL</sequence>
<keyword evidence="1" id="KW-0393">Immunoglobulin domain</keyword>
<dbReference type="GO" id="GO:0007156">
    <property type="term" value="P:homophilic cell adhesion via plasma membrane adhesion molecules"/>
    <property type="evidence" value="ECO:0007669"/>
    <property type="project" value="TreeGrafter"/>
</dbReference>
<evidence type="ECO:0000256" key="2">
    <source>
        <dbReference type="SAM" id="Phobius"/>
    </source>
</evidence>
<dbReference type="InterPro" id="IPR050958">
    <property type="entry name" value="Cell_Adh-Cytoskel_Orgn"/>
</dbReference>
<dbReference type="OrthoDB" id="9355041at2759"/>
<dbReference type="CDD" id="cd00063">
    <property type="entry name" value="FN3"/>
    <property type="match status" value="1"/>
</dbReference>
<accession>A0A8K0DMB0</accession>
<dbReference type="PROSITE" id="PS50853">
    <property type="entry name" value="FN3"/>
    <property type="match status" value="1"/>
</dbReference>
<dbReference type="InterPro" id="IPR013783">
    <property type="entry name" value="Ig-like_fold"/>
</dbReference>
<dbReference type="SUPFAM" id="SSF48726">
    <property type="entry name" value="Immunoglobulin"/>
    <property type="match status" value="1"/>
</dbReference>
<dbReference type="Proteomes" id="UP000801492">
    <property type="component" value="Unassembled WGS sequence"/>
</dbReference>
<dbReference type="GO" id="GO:0030424">
    <property type="term" value="C:axon"/>
    <property type="evidence" value="ECO:0007669"/>
    <property type="project" value="TreeGrafter"/>
</dbReference>